<dbReference type="Gene3D" id="3.30.70.1210">
    <property type="entry name" value="Crispr-associated protein, domain 2"/>
    <property type="match status" value="1"/>
</dbReference>
<dbReference type="OrthoDB" id="9795689at2"/>
<dbReference type="NCBIfam" id="TIGR01907">
    <property type="entry name" value="casE_Cse3"/>
    <property type="match status" value="1"/>
</dbReference>
<dbReference type="CDD" id="cd09727">
    <property type="entry name" value="Cas6_I-E"/>
    <property type="match status" value="1"/>
</dbReference>
<proteinExistence type="predicted"/>
<dbReference type="AlphaFoldDB" id="A0A1H9U4T4"/>
<dbReference type="Gene3D" id="3.30.70.1200">
    <property type="entry name" value="Crispr-associated protein, domain 1"/>
    <property type="match status" value="1"/>
</dbReference>
<dbReference type="STRING" id="64702.SAMN05443377_13911"/>
<keyword evidence="2" id="KW-1185">Reference proteome</keyword>
<reference evidence="2" key="1">
    <citation type="submission" date="2016-10" db="EMBL/GenBank/DDBJ databases">
        <authorList>
            <person name="Varghese N."/>
            <person name="Submissions S."/>
        </authorList>
    </citation>
    <scope>NUCLEOTIDE SEQUENCE [LARGE SCALE GENOMIC DNA]</scope>
    <source>
        <strain evidence="2">DSM 16859</strain>
    </source>
</reference>
<evidence type="ECO:0000313" key="2">
    <source>
        <dbReference type="Proteomes" id="UP000198815"/>
    </source>
</evidence>
<dbReference type="SUPFAM" id="SSF117987">
    <property type="entry name" value="CRISPR-associated protein"/>
    <property type="match status" value="2"/>
</dbReference>
<name>A0A1H9U4T4_9ACTN</name>
<accession>A0A1H9U4T4</accession>
<gene>
    <name evidence="1" type="ORF">SAMN05443377_13911</name>
</gene>
<dbReference type="Proteomes" id="UP000198815">
    <property type="component" value="Unassembled WGS sequence"/>
</dbReference>
<dbReference type="InterPro" id="IPR010179">
    <property type="entry name" value="CRISPR-assoc_prot_Cse3"/>
</dbReference>
<sequence>MFLTQFDINTGRRSAQRLIGSAERIHAAVLGCFPPGQYSADDARTLWRLDRGPSNHQTSLMIVSPLRPDLTALNEQAGWDTGSAGRSADYGAFLAGLSAGRVWRFRLTANPTVSLKRPGQGGQRGKRHAHVTAGQQLEWLLKRAARYGFTIPLDDDGQARAQVTGRDVLRFRRGPGATGRIVTVATATYDGVLEVNDPNLLRAVLTNGIGPAKGYGCGLLTLAPPH</sequence>
<dbReference type="Pfam" id="PF08798">
    <property type="entry name" value="CRISPR_assoc"/>
    <property type="match status" value="1"/>
</dbReference>
<dbReference type="RefSeq" id="WP_091971521.1">
    <property type="nucleotide sequence ID" value="NZ_FOGZ01000039.1"/>
</dbReference>
<organism evidence="1 2">
    <name type="scientific">Propionibacterium cyclohexanicum</name>
    <dbReference type="NCBI Taxonomy" id="64702"/>
    <lineage>
        <taxon>Bacteria</taxon>
        <taxon>Bacillati</taxon>
        <taxon>Actinomycetota</taxon>
        <taxon>Actinomycetes</taxon>
        <taxon>Propionibacteriales</taxon>
        <taxon>Propionibacteriaceae</taxon>
        <taxon>Propionibacterium</taxon>
    </lineage>
</organism>
<protein>
    <submittedName>
        <fullName evidence="1">CRISPR system Cascade subunit CasE</fullName>
    </submittedName>
</protein>
<evidence type="ECO:0000313" key="1">
    <source>
        <dbReference type="EMBL" id="SES04446.1"/>
    </source>
</evidence>
<dbReference type="SMART" id="SM01101">
    <property type="entry name" value="CRISPR_assoc"/>
    <property type="match status" value="1"/>
</dbReference>
<dbReference type="EMBL" id="FOGZ01000039">
    <property type="protein sequence ID" value="SES04446.1"/>
    <property type="molecule type" value="Genomic_DNA"/>
</dbReference>